<evidence type="ECO:0000256" key="6">
    <source>
        <dbReference type="ARBA" id="ARBA00023136"/>
    </source>
</evidence>
<evidence type="ECO:0000256" key="4">
    <source>
        <dbReference type="ARBA" id="ARBA00022622"/>
    </source>
</evidence>
<comment type="subcellular location">
    <subcellularLocation>
        <location evidence="1">Cell membrane</location>
        <topology evidence="1">Lipid-anchor</topology>
        <topology evidence="1">GPI-anchor</topology>
    </subcellularLocation>
</comment>
<comment type="similarity">
    <text evidence="2">Belongs to the neuritin family.</text>
</comment>
<keyword evidence="6" id="KW-0472">Membrane</keyword>
<dbReference type="PANTHER" id="PTHR15902:SF5">
    <property type="entry name" value="NEURITIN"/>
    <property type="match status" value="1"/>
</dbReference>
<keyword evidence="7" id="KW-0325">Glycoprotein</keyword>
<evidence type="ECO:0000256" key="1">
    <source>
        <dbReference type="ARBA" id="ARBA00004609"/>
    </source>
</evidence>
<evidence type="ECO:0000256" key="3">
    <source>
        <dbReference type="ARBA" id="ARBA00022475"/>
    </source>
</evidence>
<keyword evidence="10" id="KW-1185">Reference proteome</keyword>
<keyword evidence="4" id="KW-0336">GPI-anchor</keyword>
<protein>
    <recommendedName>
        <fullName evidence="11">Neuritin-like protein</fullName>
    </recommendedName>
</protein>
<dbReference type="Ensembl" id="ENSSOCT00000003484.1">
    <property type="protein sequence ID" value="ENSSOCP00000003401.1"/>
    <property type="gene ID" value="ENSSOCG00000002611.1"/>
</dbReference>
<reference evidence="9" key="1">
    <citation type="submission" date="2025-08" db="UniProtKB">
        <authorList>
            <consortium name="Ensembl"/>
        </authorList>
    </citation>
    <scope>IDENTIFICATION</scope>
</reference>
<keyword evidence="8" id="KW-0449">Lipoprotein</keyword>
<evidence type="ECO:0000256" key="2">
    <source>
        <dbReference type="ARBA" id="ARBA00008377"/>
    </source>
</evidence>
<dbReference type="AlphaFoldDB" id="A0A8D0EPW6"/>
<sequence length="152" mass="16543">MGAGRESRGDATLRAPGVEGPRGCGARWGRGCGVRARGCFSDCILKLGENMATYEEADGKTNGLTCGVSPGCRYWDEFHTCALTALWECQKEAAAVWEMLRRESRKIKFQGSLFDLCSPSTAQSFAWIHVPNVSILGIPLLVTWLNLETAAL</sequence>
<organism evidence="9 10">
    <name type="scientific">Strix occidentalis caurina</name>
    <name type="common">northern spotted owl</name>
    <dbReference type="NCBI Taxonomy" id="311401"/>
    <lineage>
        <taxon>Eukaryota</taxon>
        <taxon>Metazoa</taxon>
        <taxon>Chordata</taxon>
        <taxon>Craniata</taxon>
        <taxon>Vertebrata</taxon>
        <taxon>Euteleostomi</taxon>
        <taxon>Archelosauria</taxon>
        <taxon>Archosauria</taxon>
        <taxon>Dinosauria</taxon>
        <taxon>Saurischia</taxon>
        <taxon>Theropoda</taxon>
        <taxon>Coelurosauria</taxon>
        <taxon>Aves</taxon>
        <taxon>Neognathae</taxon>
        <taxon>Neoaves</taxon>
        <taxon>Telluraves</taxon>
        <taxon>Strigiformes</taxon>
        <taxon>Strigidae</taxon>
        <taxon>Strix</taxon>
    </lineage>
</organism>
<accession>A0A8D0EPW6</accession>
<dbReference type="GO" id="GO:0005886">
    <property type="term" value="C:plasma membrane"/>
    <property type="evidence" value="ECO:0007669"/>
    <property type="project" value="UniProtKB-SubCell"/>
</dbReference>
<evidence type="ECO:0000256" key="8">
    <source>
        <dbReference type="ARBA" id="ARBA00023288"/>
    </source>
</evidence>
<evidence type="ECO:0008006" key="11">
    <source>
        <dbReference type="Google" id="ProtNLM"/>
    </source>
</evidence>
<dbReference type="PANTHER" id="PTHR15902">
    <property type="entry name" value="NEURITIN-RELATED"/>
    <property type="match status" value="1"/>
</dbReference>
<evidence type="ECO:0000256" key="7">
    <source>
        <dbReference type="ARBA" id="ARBA00023180"/>
    </source>
</evidence>
<name>A0A8D0EPW6_STROC</name>
<proteinExistence type="inferred from homology"/>
<dbReference type="Proteomes" id="UP000694551">
    <property type="component" value="Unplaced"/>
</dbReference>
<reference evidence="9" key="2">
    <citation type="submission" date="2025-09" db="UniProtKB">
        <authorList>
            <consortium name="Ensembl"/>
        </authorList>
    </citation>
    <scope>IDENTIFICATION</scope>
</reference>
<dbReference type="Pfam" id="PF15056">
    <property type="entry name" value="NRN1"/>
    <property type="match status" value="1"/>
</dbReference>
<dbReference type="InterPro" id="IPR026144">
    <property type="entry name" value="Neuritin_fam"/>
</dbReference>
<evidence type="ECO:0000313" key="9">
    <source>
        <dbReference type="Ensembl" id="ENSSOCP00000003401.1"/>
    </source>
</evidence>
<keyword evidence="5" id="KW-0732">Signal</keyword>
<keyword evidence="3" id="KW-1003">Cell membrane</keyword>
<dbReference type="GO" id="GO:1990138">
    <property type="term" value="P:neuron projection extension"/>
    <property type="evidence" value="ECO:0007669"/>
    <property type="project" value="TreeGrafter"/>
</dbReference>
<evidence type="ECO:0000313" key="10">
    <source>
        <dbReference type="Proteomes" id="UP000694551"/>
    </source>
</evidence>
<evidence type="ECO:0000256" key="5">
    <source>
        <dbReference type="ARBA" id="ARBA00022729"/>
    </source>
</evidence>
<dbReference type="GO" id="GO:0098552">
    <property type="term" value="C:side of membrane"/>
    <property type="evidence" value="ECO:0007669"/>
    <property type="project" value="UniProtKB-KW"/>
</dbReference>